<reference evidence="6" key="1">
    <citation type="journal article" date="2014" name="Genome">
        <title>Draft Genome Sequences of Three Strains of Bacteroides pyogenes Isolated from a Cat and Swine.</title>
        <authorList>
            <person name="Sakamoto M."/>
            <person name="Oshima K."/>
            <person name="Suda W."/>
            <person name="Kitamura K."/>
            <person name="Iida T."/>
            <person name="Hattori M."/>
            <person name="Ohkuma M."/>
        </authorList>
    </citation>
    <scope>NUCLEOTIDE SEQUENCE [LARGE SCALE GENOMIC DNA]</scope>
    <source>
        <strain evidence="6">JCM 6294</strain>
    </source>
</reference>
<dbReference type="SUPFAM" id="SSF56935">
    <property type="entry name" value="Porins"/>
    <property type="match status" value="1"/>
</dbReference>
<dbReference type="AlphaFoldDB" id="W4PIT8"/>
<comment type="caution">
    <text evidence="5">The sequence shown here is derived from an EMBL/GenBank/DDBJ whole genome shotgun (WGS) entry which is preliminary data.</text>
</comment>
<organism evidence="5 6">
    <name type="scientific">Bacteroides pyogenes DSM 20611 = JCM 6294</name>
    <dbReference type="NCBI Taxonomy" id="1121100"/>
    <lineage>
        <taxon>Bacteria</taxon>
        <taxon>Pseudomonadati</taxon>
        <taxon>Bacteroidota</taxon>
        <taxon>Bacteroidia</taxon>
        <taxon>Bacteroidales</taxon>
        <taxon>Bacteroidaceae</taxon>
        <taxon>Bacteroides</taxon>
    </lineage>
</organism>
<evidence type="ECO:0000313" key="5">
    <source>
        <dbReference type="EMBL" id="GAE19702.1"/>
    </source>
</evidence>
<dbReference type="InterPro" id="IPR000531">
    <property type="entry name" value="Beta-barrel_TonB"/>
</dbReference>
<name>W4PIT8_9BACE</name>
<dbReference type="Proteomes" id="UP000018842">
    <property type="component" value="Unassembled WGS sequence"/>
</dbReference>
<evidence type="ECO:0000313" key="6">
    <source>
        <dbReference type="Proteomes" id="UP000018842"/>
    </source>
</evidence>
<feature type="domain" description="TonB-dependent receptor-like beta-barrel" evidence="4">
    <location>
        <begin position="9"/>
        <end position="101"/>
    </location>
</feature>
<evidence type="ECO:0000256" key="2">
    <source>
        <dbReference type="ARBA" id="ARBA00023136"/>
    </source>
</evidence>
<dbReference type="EMBL" id="BAIR01000028">
    <property type="protein sequence ID" value="GAE19702.1"/>
    <property type="molecule type" value="Genomic_DNA"/>
</dbReference>
<dbReference type="Pfam" id="PF00593">
    <property type="entry name" value="TonB_dep_Rec_b-barrel"/>
    <property type="match status" value="1"/>
</dbReference>
<gene>
    <name evidence="5" type="ORF">JCM6294_2790</name>
</gene>
<dbReference type="GO" id="GO:0009279">
    <property type="term" value="C:cell outer membrane"/>
    <property type="evidence" value="ECO:0007669"/>
    <property type="project" value="UniProtKB-SubCell"/>
</dbReference>
<evidence type="ECO:0000259" key="4">
    <source>
        <dbReference type="Pfam" id="PF00593"/>
    </source>
</evidence>
<evidence type="ECO:0000256" key="1">
    <source>
        <dbReference type="ARBA" id="ARBA00004442"/>
    </source>
</evidence>
<dbReference type="eggNOG" id="COG1629">
    <property type="taxonomic scope" value="Bacteria"/>
</dbReference>
<comment type="subcellular location">
    <subcellularLocation>
        <location evidence="1">Cell outer membrane</location>
    </subcellularLocation>
</comment>
<sequence length="334" mass="38126">MGAVLRGLNNPDLGWAKTDNLSLGIDMGFWKNRLNISFNYYNNITRDLLTNYDLAPSTGFDSQTMNSGELQNKGFDLSVNVIAFQNIQQQFYWTIGANANHNKNKIRKISDFLRKINEAQLASRKAPLPTLQEGYSTTTLFTVPSLGIDPVTGREVYLTREGKKTFTWNPVDKVPVGDTNPDLSGTINTSVNWKDFSCALIFTYRFGGIVYNQTLVDKLENSSIARNLDRRAMNSRWEKEGDVTRYKKFVLGGDETPQSTRFIMNDNELKLSSLNIGYRMRNDNFAFLRRLNIDVLSLNFTTNDLLRLSTIRMERGLSYPFARSYTLSMSILFK</sequence>
<keyword evidence="2" id="KW-0472">Membrane</keyword>
<evidence type="ECO:0000256" key="3">
    <source>
        <dbReference type="ARBA" id="ARBA00023237"/>
    </source>
</evidence>
<keyword evidence="3" id="KW-0998">Cell outer membrane</keyword>
<protein>
    <recommendedName>
        <fullName evidence="4">TonB-dependent receptor-like beta-barrel domain-containing protein</fullName>
    </recommendedName>
</protein>
<dbReference type="Gene3D" id="2.40.170.20">
    <property type="entry name" value="TonB-dependent receptor, beta-barrel domain"/>
    <property type="match status" value="1"/>
</dbReference>
<dbReference type="InterPro" id="IPR036942">
    <property type="entry name" value="Beta-barrel_TonB_sf"/>
</dbReference>
<proteinExistence type="predicted"/>
<accession>W4PIT8</accession>